<evidence type="ECO:0000313" key="1">
    <source>
        <dbReference type="EMBL" id="MBF6297832.1"/>
    </source>
</evidence>
<proteinExistence type="predicted"/>
<organism evidence="1 2">
    <name type="scientific">Nocardia amamiensis</name>
    <dbReference type="NCBI Taxonomy" id="404578"/>
    <lineage>
        <taxon>Bacteria</taxon>
        <taxon>Bacillati</taxon>
        <taxon>Actinomycetota</taxon>
        <taxon>Actinomycetes</taxon>
        <taxon>Mycobacteriales</taxon>
        <taxon>Nocardiaceae</taxon>
        <taxon>Nocardia</taxon>
    </lineage>
</organism>
<dbReference type="RefSeq" id="WP_195129162.1">
    <property type="nucleotide sequence ID" value="NZ_JADLQX010000006.1"/>
</dbReference>
<gene>
    <name evidence="1" type="ORF">IU459_09770</name>
</gene>
<sequence length="64" mass="6966">MTAFALAVVASFVLGYVLGRRRSTSRPPGRHSVEYFAMAAEATLELPVITDRASRHAMRYPGGV</sequence>
<evidence type="ECO:0000313" key="2">
    <source>
        <dbReference type="Proteomes" id="UP000702209"/>
    </source>
</evidence>
<comment type="caution">
    <text evidence="1">The sequence shown here is derived from an EMBL/GenBank/DDBJ whole genome shotgun (WGS) entry which is preliminary data.</text>
</comment>
<dbReference type="Proteomes" id="UP000702209">
    <property type="component" value="Unassembled WGS sequence"/>
</dbReference>
<keyword evidence="2" id="KW-1185">Reference proteome</keyword>
<accession>A0ABS0CMM0</accession>
<name>A0ABS0CMM0_9NOCA</name>
<reference evidence="1 2" key="1">
    <citation type="submission" date="2020-10" db="EMBL/GenBank/DDBJ databases">
        <title>Identification of Nocardia species via Next-generation sequencing and recognition of intraspecies genetic diversity.</title>
        <authorList>
            <person name="Li P."/>
            <person name="Li P."/>
            <person name="Lu B."/>
        </authorList>
    </citation>
    <scope>NUCLEOTIDE SEQUENCE [LARGE SCALE GENOMIC DNA]</scope>
    <source>
        <strain evidence="1 2">BJ06-0157</strain>
    </source>
</reference>
<protein>
    <submittedName>
        <fullName evidence="1">Uncharacterized protein</fullName>
    </submittedName>
</protein>
<dbReference type="EMBL" id="JADLQX010000006">
    <property type="protein sequence ID" value="MBF6297832.1"/>
    <property type="molecule type" value="Genomic_DNA"/>
</dbReference>